<sequence length="250" mass="28546">MKIIPICSGKGGVGKTTTTIYLAQTLVHLGKKVLVIDYDFNRSLSKFMFTHFQKNEEEAITKNSYKMLFDDDSYERYIIKSTAGLDFIPAIERLKKVDIDFYDDLNLKYRFEKLLRSLNYEFVLLDLHNVVNVVLIAAIHSADHVISPMEYGSWSIDGTDDMLKVFKDIKSTIKKKIKFTVVPSRVSNSKLDELVEVCEHNGLNVSAFANINDNAVHTASNLGEFLNPRKHKAFERFLILANEVSNGRKK</sequence>
<evidence type="ECO:0000313" key="2">
    <source>
        <dbReference type="EMBL" id="EKO15483.1"/>
    </source>
</evidence>
<evidence type="ECO:0000259" key="1">
    <source>
        <dbReference type="Pfam" id="PF13614"/>
    </source>
</evidence>
<comment type="caution">
    <text evidence="2">The sequence shown here is derived from an EMBL/GenBank/DDBJ whole genome shotgun (WGS) entry which is preliminary data.</text>
</comment>
<dbReference type="Pfam" id="PF13614">
    <property type="entry name" value="AAA_31"/>
    <property type="match status" value="1"/>
</dbReference>
<dbReference type="Proteomes" id="UP000006253">
    <property type="component" value="Unassembled WGS sequence"/>
</dbReference>
<proteinExistence type="predicted"/>
<dbReference type="PANTHER" id="PTHR13696">
    <property type="entry name" value="P-LOOP CONTAINING NUCLEOSIDE TRIPHOSPHATE HYDROLASE"/>
    <property type="match status" value="1"/>
</dbReference>
<dbReference type="CDD" id="cd02042">
    <property type="entry name" value="ParAB_family"/>
    <property type="match status" value="1"/>
</dbReference>
<accession>A0A0E2B2L9</accession>
<dbReference type="RefSeq" id="WP_004765657.1">
    <property type="nucleotide sequence ID" value="NZ_AHMY02000046.1"/>
</dbReference>
<dbReference type="PANTHER" id="PTHR13696:SF99">
    <property type="entry name" value="COBYRINIC ACID AC-DIAMIDE SYNTHASE"/>
    <property type="match status" value="1"/>
</dbReference>
<protein>
    <submittedName>
        <fullName evidence="2">VirC1-like protein</fullName>
    </submittedName>
</protein>
<organism evidence="2 3">
    <name type="scientific">Leptospira kirschneri str. H1</name>
    <dbReference type="NCBI Taxonomy" id="1049966"/>
    <lineage>
        <taxon>Bacteria</taxon>
        <taxon>Pseudomonadati</taxon>
        <taxon>Spirochaetota</taxon>
        <taxon>Spirochaetia</taxon>
        <taxon>Leptospirales</taxon>
        <taxon>Leptospiraceae</taxon>
        <taxon>Leptospira</taxon>
    </lineage>
</organism>
<dbReference type="SUPFAM" id="SSF52540">
    <property type="entry name" value="P-loop containing nucleoside triphosphate hydrolases"/>
    <property type="match status" value="1"/>
</dbReference>
<gene>
    <name evidence="2" type="ORF">LEP1GSC081_0002</name>
</gene>
<dbReference type="InterPro" id="IPR025669">
    <property type="entry name" value="AAA_dom"/>
</dbReference>
<dbReference type="Gene3D" id="3.40.50.300">
    <property type="entry name" value="P-loop containing nucleotide triphosphate hydrolases"/>
    <property type="match status" value="1"/>
</dbReference>
<dbReference type="InterPro" id="IPR050678">
    <property type="entry name" value="DNA_Partitioning_ATPase"/>
</dbReference>
<dbReference type="EMBL" id="AHMY02000046">
    <property type="protein sequence ID" value="EKO15483.1"/>
    <property type="molecule type" value="Genomic_DNA"/>
</dbReference>
<evidence type="ECO:0000313" key="3">
    <source>
        <dbReference type="Proteomes" id="UP000006253"/>
    </source>
</evidence>
<name>A0A0E2B2L9_9LEPT</name>
<dbReference type="AlphaFoldDB" id="A0A0E2B2L9"/>
<dbReference type="InterPro" id="IPR027417">
    <property type="entry name" value="P-loop_NTPase"/>
</dbReference>
<feature type="domain" description="AAA" evidence="1">
    <location>
        <begin position="1"/>
        <end position="178"/>
    </location>
</feature>
<reference evidence="2 3" key="1">
    <citation type="submission" date="2012-10" db="EMBL/GenBank/DDBJ databases">
        <authorList>
            <person name="Harkins D.M."/>
            <person name="Durkin A.S."/>
            <person name="Brinkac L.M."/>
            <person name="Selengut J.D."/>
            <person name="Sanka R."/>
            <person name="DePew J."/>
            <person name="Purushe J."/>
            <person name="Peacock S.J."/>
            <person name="Thaipadungpanit J."/>
            <person name="Wuthiekanun V.W."/>
            <person name="Day N.P."/>
            <person name="Vinetz J.M."/>
            <person name="Sutton G.G."/>
            <person name="Nelson W.C."/>
            <person name="Fouts D.E."/>
        </authorList>
    </citation>
    <scope>NUCLEOTIDE SEQUENCE [LARGE SCALE GENOMIC DNA]</scope>
    <source>
        <strain evidence="2 3">H1</strain>
    </source>
</reference>